<dbReference type="InterPro" id="IPR021027">
    <property type="entry name" value="Transposase_put_HTH"/>
</dbReference>
<dbReference type="RefSeq" id="WP_262095636.1">
    <property type="nucleotide sequence ID" value="NZ_JAOEGN010000002.1"/>
</dbReference>
<sequence length="67" mass="8278">MNKAFKFRIYPTESQKTLIHMTLGHNRFLWNKMLEDKQKHYELNKTHLYNRPAQYKDTYPFLKDIDS</sequence>
<evidence type="ECO:0000259" key="1">
    <source>
        <dbReference type="Pfam" id="PF12323"/>
    </source>
</evidence>
<comment type="caution">
    <text evidence="2">The sequence shown here is derived from an EMBL/GenBank/DDBJ whole genome shotgun (WGS) entry which is preliminary data.</text>
</comment>
<organism evidence="2 3">
    <name type="scientific">Paracholeplasma vituli</name>
    <dbReference type="NCBI Taxonomy" id="69473"/>
    <lineage>
        <taxon>Bacteria</taxon>
        <taxon>Bacillati</taxon>
        <taxon>Mycoplasmatota</taxon>
        <taxon>Mollicutes</taxon>
        <taxon>Acholeplasmatales</taxon>
        <taxon>Acholeplasmataceae</taxon>
        <taxon>Paracholeplasma</taxon>
    </lineage>
</organism>
<feature type="non-terminal residue" evidence="2">
    <location>
        <position position="67"/>
    </location>
</feature>
<gene>
    <name evidence="2" type="ORF">N7603_01905</name>
</gene>
<reference evidence="3" key="1">
    <citation type="submission" date="2023-07" db="EMBL/GenBank/DDBJ databases">
        <title>Novel Mycoplasma species identified in domestic and wild animals.</title>
        <authorList>
            <person name="Volokhov D.V."/>
            <person name="Furtak V.A."/>
            <person name="Zagorodnyaya T.A."/>
        </authorList>
    </citation>
    <scope>NUCLEOTIDE SEQUENCE [LARGE SCALE GENOMIC DNA]</scope>
    <source>
        <strain evidence="3">92-19</strain>
    </source>
</reference>
<name>A0ABT2PXR1_9MOLU</name>
<protein>
    <submittedName>
        <fullName evidence="2">Helix-turn-helix domain-containing protein</fullName>
    </submittedName>
</protein>
<proteinExistence type="predicted"/>
<dbReference type="Pfam" id="PF12323">
    <property type="entry name" value="HTH_OrfB_IS605"/>
    <property type="match status" value="1"/>
</dbReference>
<evidence type="ECO:0000313" key="3">
    <source>
        <dbReference type="Proteomes" id="UP001209076"/>
    </source>
</evidence>
<keyword evidence="3" id="KW-1185">Reference proteome</keyword>
<dbReference type="Proteomes" id="UP001209076">
    <property type="component" value="Unassembled WGS sequence"/>
</dbReference>
<feature type="domain" description="Transposase putative helix-turn-helix" evidence="1">
    <location>
        <begin position="1"/>
        <end position="45"/>
    </location>
</feature>
<evidence type="ECO:0000313" key="2">
    <source>
        <dbReference type="EMBL" id="MCU0104408.1"/>
    </source>
</evidence>
<dbReference type="EMBL" id="JAOEGN010000002">
    <property type="protein sequence ID" value="MCU0104408.1"/>
    <property type="molecule type" value="Genomic_DNA"/>
</dbReference>
<accession>A0ABT2PXR1</accession>